<evidence type="ECO:0000313" key="2">
    <source>
        <dbReference type="EMBL" id="WOH12305.1"/>
    </source>
</evidence>
<dbReference type="OMA" id="HEACTIR"/>
<dbReference type="SUPFAM" id="SSF52047">
    <property type="entry name" value="RNI-like"/>
    <property type="match status" value="1"/>
</dbReference>
<evidence type="ECO:0000313" key="3">
    <source>
        <dbReference type="Proteomes" id="UP000077755"/>
    </source>
</evidence>
<gene>
    <name evidence="1" type="ORF">DCAR_027683</name>
    <name evidence="2" type="ORF">DCAR_0831807</name>
</gene>
<dbReference type="EMBL" id="LNRQ01000008">
    <property type="protein sequence ID" value="KZM84895.1"/>
    <property type="molecule type" value="Genomic_DNA"/>
</dbReference>
<evidence type="ECO:0000313" key="1">
    <source>
        <dbReference type="EMBL" id="KZM84895.1"/>
    </source>
</evidence>
<reference evidence="2" key="2">
    <citation type="submission" date="2022-03" db="EMBL/GenBank/DDBJ databases">
        <title>Draft title - Genomic analysis of global carrot germplasm unveils the trajectory of domestication and the origin of high carotenoid orange carrot.</title>
        <authorList>
            <person name="Iorizzo M."/>
            <person name="Ellison S."/>
            <person name="Senalik D."/>
            <person name="Macko-Podgorni A."/>
            <person name="Grzebelus D."/>
            <person name="Bostan H."/>
            <person name="Rolling W."/>
            <person name="Curaba J."/>
            <person name="Simon P."/>
        </authorList>
    </citation>
    <scope>NUCLEOTIDE SEQUENCE</scope>
    <source>
        <tissue evidence="2">Leaf</tissue>
    </source>
</reference>
<dbReference type="InterPro" id="IPR032675">
    <property type="entry name" value="LRR_dom_sf"/>
</dbReference>
<protein>
    <recommendedName>
        <fullName evidence="4">FBD domain-containing protein</fullName>
    </recommendedName>
</protein>
<organism evidence="1">
    <name type="scientific">Daucus carota subsp. sativus</name>
    <name type="common">Carrot</name>
    <dbReference type="NCBI Taxonomy" id="79200"/>
    <lineage>
        <taxon>Eukaryota</taxon>
        <taxon>Viridiplantae</taxon>
        <taxon>Streptophyta</taxon>
        <taxon>Embryophyta</taxon>
        <taxon>Tracheophyta</taxon>
        <taxon>Spermatophyta</taxon>
        <taxon>Magnoliopsida</taxon>
        <taxon>eudicotyledons</taxon>
        <taxon>Gunneridae</taxon>
        <taxon>Pentapetalae</taxon>
        <taxon>asterids</taxon>
        <taxon>campanulids</taxon>
        <taxon>Apiales</taxon>
        <taxon>Apiaceae</taxon>
        <taxon>Apioideae</taxon>
        <taxon>Scandiceae</taxon>
        <taxon>Daucinae</taxon>
        <taxon>Daucus</taxon>
        <taxon>Daucus sect. Daucus</taxon>
    </lineage>
</organism>
<keyword evidence="3" id="KW-1185">Reference proteome</keyword>
<dbReference type="AlphaFoldDB" id="A0A175YMR9"/>
<dbReference type="PANTHER" id="PTHR38926">
    <property type="entry name" value="F-BOX DOMAIN CONTAINING PROTEIN, EXPRESSED"/>
    <property type="match status" value="1"/>
</dbReference>
<evidence type="ECO:0008006" key="4">
    <source>
        <dbReference type="Google" id="ProtNLM"/>
    </source>
</evidence>
<dbReference type="PANTHER" id="PTHR38926:SF5">
    <property type="entry name" value="F-BOX AND LEUCINE-RICH REPEAT PROTEIN 6"/>
    <property type="match status" value="1"/>
</dbReference>
<accession>A0A175YMR9</accession>
<dbReference type="STRING" id="79200.A0A175YMR9"/>
<dbReference type="EMBL" id="CP093350">
    <property type="protein sequence ID" value="WOH12305.1"/>
    <property type="molecule type" value="Genomic_DNA"/>
</dbReference>
<dbReference type="Gramene" id="KZM84895">
    <property type="protein sequence ID" value="KZM84895"/>
    <property type="gene ID" value="DCAR_027683"/>
</dbReference>
<reference evidence="1" key="1">
    <citation type="journal article" date="2016" name="Nat. Genet.">
        <title>A high-quality carrot genome assembly provides new insights into carotenoid accumulation and asterid genome evolution.</title>
        <authorList>
            <person name="Iorizzo M."/>
            <person name="Ellison S."/>
            <person name="Senalik D."/>
            <person name="Zeng P."/>
            <person name="Satapoomin P."/>
            <person name="Huang J."/>
            <person name="Bowman M."/>
            <person name="Iovene M."/>
            <person name="Sanseverino W."/>
            <person name="Cavagnaro P."/>
            <person name="Yildiz M."/>
            <person name="Macko-Podgorni A."/>
            <person name="Moranska E."/>
            <person name="Grzebelus E."/>
            <person name="Grzebelus D."/>
            <person name="Ashrafi H."/>
            <person name="Zheng Z."/>
            <person name="Cheng S."/>
            <person name="Spooner D."/>
            <person name="Van Deynze A."/>
            <person name="Simon P."/>
        </authorList>
    </citation>
    <scope>NUCLEOTIDE SEQUENCE [LARGE SCALE GENOMIC DNA]</scope>
    <source>
        <tissue evidence="1">Leaf</tissue>
    </source>
</reference>
<dbReference type="Proteomes" id="UP000077755">
    <property type="component" value="Chromosome 8"/>
</dbReference>
<sequence>METVVNLSQGCVTSLVLSDDFTTKHLLYLSTACPALKTLELPGYSGFLSSDDCPSFEGKWKNLEFISLHNSFYIEDLIKQIFIYLPSFTCLSIGGGYVDGDTASMIVSLIPKLKHLTINNAILQKKDLLLILKGCRELVFLDVRNCNGFGEDDEEILKLASAIKTFRCDGSKTYDLADDYDWYPCNDFDLE</sequence>
<proteinExistence type="predicted"/>
<dbReference type="Gene3D" id="3.80.10.10">
    <property type="entry name" value="Ribonuclease Inhibitor"/>
    <property type="match status" value="1"/>
</dbReference>
<name>A0A175YMR9_DAUCS</name>